<evidence type="ECO:0000313" key="3">
    <source>
        <dbReference type="Proteomes" id="UP000283634"/>
    </source>
</evidence>
<keyword evidence="1" id="KW-1133">Transmembrane helix</keyword>
<dbReference type="GeneID" id="40325976"/>
<feature type="transmembrane region" description="Helical" evidence="1">
    <location>
        <begin position="260"/>
        <end position="283"/>
    </location>
</feature>
<proteinExistence type="predicted"/>
<gene>
    <name evidence="2" type="ORF">TraAM80_02043</name>
</gene>
<keyword evidence="1" id="KW-0472">Membrane</keyword>
<dbReference type="EMBL" id="MKGL01000044">
    <property type="protein sequence ID" value="RNF09688.1"/>
    <property type="molecule type" value="Genomic_DNA"/>
</dbReference>
<dbReference type="OMA" id="CTIRRFK"/>
<keyword evidence="3" id="KW-1185">Reference proteome</keyword>
<dbReference type="OrthoDB" id="239821at2759"/>
<dbReference type="AlphaFoldDB" id="A0A3R7NYD4"/>
<sequence>MFCPLHVLSPTIYFSSFFFFLLDLGRPRHLKFFVVVVASALGRRHSASSCAVQLQLCDAIRAVKMDGVKGKSAMLMTRGIMEMRQNPPGLICTIRRFKHPATQKEVTLYPVPSIAAPHYFRRVLDGDALARNFDKVLCEDGRLPFKAGSRLARRQQVLRRMFPFIGLRPVSDEGSKFDGIVQRDPVESRMAYQMVLDGADPPVDPRARRAMERIETYPDGTRVVCPWGVYHIVYMNHKLRQLGYVAEDEETVEVVGYREALLVSGILVVLTFWMAYAVLRIIFG</sequence>
<comment type="caution">
    <text evidence="2">The sequence shown here is derived from an EMBL/GenBank/DDBJ whole genome shotgun (WGS) entry which is preliminary data.</text>
</comment>
<dbReference type="VEuPathDB" id="TriTrypDB:TRSC58_00399"/>
<dbReference type="Proteomes" id="UP000283634">
    <property type="component" value="Unassembled WGS sequence"/>
</dbReference>
<evidence type="ECO:0000313" key="2">
    <source>
        <dbReference type="EMBL" id="RNF09688.1"/>
    </source>
</evidence>
<reference evidence="2 3" key="1">
    <citation type="journal article" date="2018" name="BMC Genomics">
        <title>Genomic comparison of Trypanosoma conorhini and Trypanosoma rangeli to Trypanosoma cruzi strains of high and low virulence.</title>
        <authorList>
            <person name="Bradwell K.R."/>
            <person name="Koparde V.N."/>
            <person name="Matveyev A.V."/>
            <person name="Serrano M.G."/>
            <person name="Alves J.M."/>
            <person name="Parikh H."/>
            <person name="Huang B."/>
            <person name="Lee V."/>
            <person name="Espinosa-Alvarez O."/>
            <person name="Ortiz P.A."/>
            <person name="Costa-Martins A.G."/>
            <person name="Teixeira M.M."/>
            <person name="Buck G.A."/>
        </authorList>
    </citation>
    <scope>NUCLEOTIDE SEQUENCE [LARGE SCALE GENOMIC DNA]</scope>
    <source>
        <strain evidence="2 3">AM80</strain>
    </source>
</reference>
<feature type="transmembrane region" description="Helical" evidence="1">
    <location>
        <begin position="6"/>
        <end position="24"/>
    </location>
</feature>
<dbReference type="RefSeq" id="XP_029241119.1">
    <property type="nucleotide sequence ID" value="XM_029379063.1"/>
</dbReference>
<accession>A0A3R7NYD4</accession>
<name>A0A3R7NYD4_TRYRA</name>
<keyword evidence="1" id="KW-0812">Transmembrane</keyword>
<evidence type="ECO:0000256" key="1">
    <source>
        <dbReference type="SAM" id="Phobius"/>
    </source>
</evidence>
<organism evidence="2 3">
    <name type="scientific">Trypanosoma rangeli</name>
    <dbReference type="NCBI Taxonomy" id="5698"/>
    <lineage>
        <taxon>Eukaryota</taxon>
        <taxon>Discoba</taxon>
        <taxon>Euglenozoa</taxon>
        <taxon>Kinetoplastea</taxon>
        <taxon>Metakinetoplastina</taxon>
        <taxon>Trypanosomatida</taxon>
        <taxon>Trypanosomatidae</taxon>
        <taxon>Trypanosoma</taxon>
        <taxon>Herpetosoma</taxon>
    </lineage>
</organism>
<protein>
    <submittedName>
        <fullName evidence="2">Uncharacterized protein</fullName>
    </submittedName>
</protein>